<feature type="transmembrane region" description="Helical" evidence="2">
    <location>
        <begin position="296"/>
        <end position="320"/>
    </location>
</feature>
<evidence type="ECO:0000256" key="1">
    <source>
        <dbReference type="SAM" id="MobiDB-lite"/>
    </source>
</evidence>
<dbReference type="VEuPathDB" id="FungiDB:H257_07264"/>
<feature type="transmembrane region" description="Helical" evidence="2">
    <location>
        <begin position="326"/>
        <end position="349"/>
    </location>
</feature>
<reference evidence="3" key="1">
    <citation type="submission" date="2013-12" db="EMBL/GenBank/DDBJ databases">
        <title>The Genome Sequence of Aphanomyces astaci APO3.</title>
        <authorList>
            <consortium name="The Broad Institute Genomics Platform"/>
            <person name="Russ C."/>
            <person name="Tyler B."/>
            <person name="van West P."/>
            <person name="Dieguez-Uribeondo J."/>
            <person name="Young S.K."/>
            <person name="Zeng Q."/>
            <person name="Gargeya S."/>
            <person name="Fitzgerald M."/>
            <person name="Abouelleil A."/>
            <person name="Alvarado L."/>
            <person name="Chapman S.B."/>
            <person name="Gainer-Dewar J."/>
            <person name="Goldberg J."/>
            <person name="Griggs A."/>
            <person name="Gujja S."/>
            <person name="Hansen M."/>
            <person name="Howarth C."/>
            <person name="Imamovic A."/>
            <person name="Ireland A."/>
            <person name="Larimer J."/>
            <person name="McCowan C."/>
            <person name="Murphy C."/>
            <person name="Pearson M."/>
            <person name="Poon T.W."/>
            <person name="Priest M."/>
            <person name="Roberts A."/>
            <person name="Saif S."/>
            <person name="Shea T."/>
            <person name="Sykes S."/>
            <person name="Wortman J."/>
            <person name="Nusbaum C."/>
            <person name="Birren B."/>
        </authorList>
    </citation>
    <scope>NUCLEOTIDE SEQUENCE [LARGE SCALE GENOMIC DNA]</scope>
    <source>
        <strain evidence="3">APO3</strain>
    </source>
</reference>
<feature type="transmembrane region" description="Helical" evidence="2">
    <location>
        <begin position="142"/>
        <end position="161"/>
    </location>
</feature>
<feature type="transmembrane region" description="Helical" evidence="2">
    <location>
        <begin position="95"/>
        <end position="112"/>
    </location>
</feature>
<keyword evidence="2" id="KW-0472">Membrane</keyword>
<keyword evidence="2" id="KW-0812">Transmembrane</keyword>
<evidence type="ECO:0000256" key="2">
    <source>
        <dbReference type="SAM" id="Phobius"/>
    </source>
</evidence>
<feature type="transmembrane region" description="Helical" evidence="2">
    <location>
        <begin position="65"/>
        <end position="83"/>
    </location>
</feature>
<dbReference type="RefSeq" id="XP_009831027.1">
    <property type="nucleotide sequence ID" value="XM_009832725.1"/>
</dbReference>
<sequence>MEHTTVCVNKYTLQFEDANLEASFQAFSHTRKKTLWLRSLIPAAISHLVFAWGDSLEHDPSRLQVTLPARLLLIVMQCSTYFLVKWDLVKADEQLMFALALCHGIPTLLLFTLQHAMLHQWDALFVVFGLSFYTIPKVTPLGFVYSTMGSTITMVVYFAIALFCRPPPDKIEIVLAFLYCAPVIWIFNTISYYSEYSSRERFVLRQRLSNERISLAVSRTLHPSSAWTSTSRHPPDVSGTTLFLGVLLWGVFTLGSFASVPDTFKFVDEETGWAWFSHIAGVTVFLLVITRRLTLLVVVPLTGAVLLWLMSLVLSARWIIFSAHSVGYTLLAASAILTFGVFSTFLQAWHQLVAFLQRTCFLYPQLQDGLTQDFPLLDKIMSEYQAGFDPHVLAAARQSSHKQLLIHHPKGATTDAVVALPPDHDDHDEDDHHPMVSVLPSFKAGKCFFCNKNTIVHYVPTCGLWGKWMHWRMDANHVVAAQRGSSSSDKGGGLKPTVSMCTSYCDLQSKNRHLQEQMRTLTGSVTSLKNQIKLVKEHESHSLAATVQLQRAMHEIADKHKHEVECVAKAHAAKVQTVLKESNATLLALTQQRDQQRRHAQQLEAALDKETRRRIDADAAQAQLMARVERQNTRLAQLEEQLQTERRNAATTSSSSTRTSSSDSSTTMDNASLEMSRHVPKLTVEHSRRRMPYARVLEIEGLRESVGKSSSI</sequence>
<feature type="transmembrane region" description="Helical" evidence="2">
    <location>
        <begin position="35"/>
        <end position="53"/>
    </location>
</feature>
<feature type="transmembrane region" description="Helical" evidence="2">
    <location>
        <begin position="241"/>
        <end position="260"/>
    </location>
</feature>
<feature type="compositionally biased region" description="Low complexity" evidence="1">
    <location>
        <begin position="651"/>
        <end position="667"/>
    </location>
</feature>
<proteinExistence type="predicted"/>
<name>W4GIQ2_APHAT</name>
<organism evidence="3">
    <name type="scientific">Aphanomyces astaci</name>
    <name type="common">Crayfish plague agent</name>
    <dbReference type="NCBI Taxonomy" id="112090"/>
    <lineage>
        <taxon>Eukaryota</taxon>
        <taxon>Sar</taxon>
        <taxon>Stramenopiles</taxon>
        <taxon>Oomycota</taxon>
        <taxon>Saprolegniomycetes</taxon>
        <taxon>Saprolegniales</taxon>
        <taxon>Verrucalvaceae</taxon>
        <taxon>Aphanomyces</taxon>
    </lineage>
</organism>
<dbReference type="AlphaFoldDB" id="W4GIQ2"/>
<protein>
    <submittedName>
        <fullName evidence="3">Uncharacterized protein</fullName>
    </submittedName>
</protein>
<evidence type="ECO:0000313" key="3">
    <source>
        <dbReference type="EMBL" id="ETV79186.1"/>
    </source>
</evidence>
<dbReference type="EMBL" id="KI913128">
    <property type="protein sequence ID" value="ETV79186.1"/>
    <property type="molecule type" value="Genomic_DNA"/>
</dbReference>
<keyword evidence="2" id="KW-1133">Transmembrane helix</keyword>
<dbReference type="OrthoDB" id="164113at2759"/>
<dbReference type="GeneID" id="20809260"/>
<feature type="transmembrane region" description="Helical" evidence="2">
    <location>
        <begin position="173"/>
        <end position="193"/>
    </location>
</feature>
<feature type="transmembrane region" description="Helical" evidence="2">
    <location>
        <begin position="272"/>
        <end position="289"/>
    </location>
</feature>
<feature type="region of interest" description="Disordered" evidence="1">
    <location>
        <begin position="642"/>
        <end position="686"/>
    </location>
</feature>
<accession>W4GIQ2</accession>
<gene>
    <name evidence="3" type="ORF">H257_07264</name>
</gene>